<evidence type="ECO:0000256" key="6">
    <source>
        <dbReference type="ARBA" id="ARBA00022801"/>
    </source>
</evidence>
<dbReference type="EC" id="3.4.21.105" evidence="4"/>
<keyword evidence="12" id="KW-1185">Reference proteome</keyword>
<evidence type="ECO:0000256" key="9">
    <source>
        <dbReference type="SAM" id="MobiDB-lite"/>
    </source>
</evidence>
<dbReference type="GO" id="GO:0016020">
    <property type="term" value="C:membrane"/>
    <property type="evidence" value="ECO:0007669"/>
    <property type="project" value="UniProtKB-SubCell"/>
</dbReference>
<dbReference type="AlphaFoldDB" id="A0A914HJ80"/>
<proteinExistence type="inferred from homology"/>
<evidence type="ECO:0000256" key="7">
    <source>
        <dbReference type="ARBA" id="ARBA00022989"/>
    </source>
</evidence>
<reference evidence="13" key="1">
    <citation type="submission" date="2022-11" db="UniProtKB">
        <authorList>
            <consortium name="WormBaseParasite"/>
        </authorList>
    </citation>
    <scope>IDENTIFICATION</scope>
</reference>
<feature type="compositionally biased region" description="Basic and acidic residues" evidence="9">
    <location>
        <begin position="415"/>
        <end position="440"/>
    </location>
</feature>
<comment type="similarity">
    <text evidence="3">Belongs to the peptidase S54 family.</text>
</comment>
<organism evidence="12 13">
    <name type="scientific">Globodera rostochiensis</name>
    <name type="common">Golden nematode worm</name>
    <name type="synonym">Heterodera rostochiensis</name>
    <dbReference type="NCBI Taxonomy" id="31243"/>
    <lineage>
        <taxon>Eukaryota</taxon>
        <taxon>Metazoa</taxon>
        <taxon>Ecdysozoa</taxon>
        <taxon>Nematoda</taxon>
        <taxon>Chromadorea</taxon>
        <taxon>Rhabditida</taxon>
        <taxon>Tylenchina</taxon>
        <taxon>Tylenchomorpha</taxon>
        <taxon>Tylenchoidea</taxon>
        <taxon>Heteroderidae</taxon>
        <taxon>Heteroderinae</taxon>
        <taxon>Globodera</taxon>
    </lineage>
</organism>
<evidence type="ECO:0000259" key="11">
    <source>
        <dbReference type="Pfam" id="PF01694"/>
    </source>
</evidence>
<dbReference type="Gene3D" id="1.20.1540.10">
    <property type="entry name" value="Rhomboid-like"/>
    <property type="match status" value="1"/>
</dbReference>
<evidence type="ECO:0000256" key="8">
    <source>
        <dbReference type="ARBA" id="ARBA00023136"/>
    </source>
</evidence>
<feature type="compositionally biased region" description="Basic and acidic residues" evidence="9">
    <location>
        <begin position="390"/>
        <end position="406"/>
    </location>
</feature>
<dbReference type="WBParaSite" id="Gr19_v10_g1967.t1">
    <property type="protein sequence ID" value="Gr19_v10_g1967.t1"/>
    <property type="gene ID" value="Gr19_v10_g1967"/>
</dbReference>
<dbReference type="PANTHER" id="PTHR43731">
    <property type="entry name" value="RHOMBOID PROTEASE"/>
    <property type="match status" value="1"/>
</dbReference>
<feature type="domain" description="Peptidase S54 rhomboid" evidence="11">
    <location>
        <begin position="178"/>
        <end position="321"/>
    </location>
</feature>
<evidence type="ECO:0000256" key="3">
    <source>
        <dbReference type="ARBA" id="ARBA00009045"/>
    </source>
</evidence>
<evidence type="ECO:0000256" key="10">
    <source>
        <dbReference type="SAM" id="Phobius"/>
    </source>
</evidence>
<dbReference type="GO" id="GO:0006465">
    <property type="term" value="P:signal peptide processing"/>
    <property type="evidence" value="ECO:0007669"/>
    <property type="project" value="TreeGrafter"/>
</dbReference>
<feature type="region of interest" description="Disordered" evidence="9">
    <location>
        <begin position="355"/>
        <end position="378"/>
    </location>
</feature>
<keyword evidence="8 10" id="KW-0472">Membrane</keyword>
<evidence type="ECO:0000313" key="13">
    <source>
        <dbReference type="WBParaSite" id="Gr19_v10_g1967.t1"/>
    </source>
</evidence>
<feature type="compositionally biased region" description="Polar residues" evidence="9">
    <location>
        <begin position="367"/>
        <end position="378"/>
    </location>
</feature>
<dbReference type="Proteomes" id="UP000887572">
    <property type="component" value="Unplaced"/>
</dbReference>
<evidence type="ECO:0000256" key="1">
    <source>
        <dbReference type="ARBA" id="ARBA00000156"/>
    </source>
</evidence>
<feature type="transmembrane region" description="Helical" evidence="10">
    <location>
        <begin position="174"/>
        <end position="196"/>
    </location>
</feature>
<dbReference type="Pfam" id="PF01694">
    <property type="entry name" value="Rhomboid"/>
    <property type="match status" value="1"/>
</dbReference>
<dbReference type="InterPro" id="IPR050925">
    <property type="entry name" value="Rhomboid_protease_S54"/>
</dbReference>
<dbReference type="SUPFAM" id="SSF144091">
    <property type="entry name" value="Rhomboid-like"/>
    <property type="match status" value="1"/>
</dbReference>
<name>A0A914HJ80_GLORO</name>
<dbReference type="InterPro" id="IPR035952">
    <property type="entry name" value="Rhomboid-like_sf"/>
</dbReference>
<feature type="compositionally biased region" description="Acidic residues" evidence="9">
    <location>
        <begin position="441"/>
        <end position="450"/>
    </location>
</feature>
<evidence type="ECO:0000256" key="5">
    <source>
        <dbReference type="ARBA" id="ARBA00022692"/>
    </source>
</evidence>
<feature type="transmembrane region" description="Helical" evidence="10">
    <location>
        <begin position="99"/>
        <end position="117"/>
    </location>
</feature>
<keyword evidence="7 10" id="KW-1133">Transmembrane helix</keyword>
<accession>A0A914HJ80</accession>
<dbReference type="GO" id="GO:0004252">
    <property type="term" value="F:serine-type endopeptidase activity"/>
    <property type="evidence" value="ECO:0007669"/>
    <property type="project" value="InterPro"/>
</dbReference>
<dbReference type="InterPro" id="IPR022764">
    <property type="entry name" value="Peptidase_S54_rhomboid_dom"/>
</dbReference>
<comment type="catalytic activity">
    <reaction evidence="1">
        <text>Cleaves type-1 transmembrane domains using a catalytic dyad composed of serine and histidine that are contributed by different transmembrane domains.</text>
        <dbReference type="EC" id="3.4.21.105"/>
    </reaction>
</comment>
<evidence type="ECO:0000256" key="4">
    <source>
        <dbReference type="ARBA" id="ARBA00013039"/>
    </source>
</evidence>
<feature type="transmembrane region" description="Helical" evidence="10">
    <location>
        <begin position="137"/>
        <end position="162"/>
    </location>
</feature>
<keyword evidence="6" id="KW-0378">Hydrolase</keyword>
<sequence length="450" mass="50379">MMVVGGLDISGPPLLHTDQTIWWGARASERDFQAMLLRAASTSSVRHFCFFGRRLTRFQMKEPVREQLQKLSKNKEAREAPRADTIPPRPLRQVLIRGGLFYLMTHTLCFTAAAVYDSKNVHPTADALAWQAQATKLIWALIGANVAVFMLWQLPLLVPAMCRYFTSGVASKSFYLPMFLAMFSHQHYLHVFFNMYALNSFAIGAIGLLGPAQFMAMYLSGGVFSGLLSLCQKAFMASAIPSLGASGAICAVVGYVCAKLPNIPVHIIFLPMFPFSANYGLYGLLAFETVCLLRILPLHRLVSFDHAAHIGGLLFGLCYAHYGEAGYRPVVNWMRENVGALPTISSSTTKMIVNRNKSEKGTDDGGWTTTPKQQQNNPFSKLRQHLIDEHEAQQERQKSPDKKHQDWSQTMAGQKKAEKDRIRRNREARERKAAAEKSESAEEEIEDDDD</sequence>
<dbReference type="PANTHER" id="PTHR43731:SF14">
    <property type="entry name" value="PRESENILIN-ASSOCIATED RHOMBOID-LIKE PROTEIN, MITOCHONDRIAL"/>
    <property type="match status" value="1"/>
</dbReference>
<evidence type="ECO:0000256" key="2">
    <source>
        <dbReference type="ARBA" id="ARBA00004141"/>
    </source>
</evidence>
<feature type="transmembrane region" description="Helical" evidence="10">
    <location>
        <begin position="235"/>
        <end position="256"/>
    </location>
</feature>
<evidence type="ECO:0000313" key="12">
    <source>
        <dbReference type="Proteomes" id="UP000887572"/>
    </source>
</evidence>
<comment type="subcellular location">
    <subcellularLocation>
        <location evidence="2">Membrane</location>
        <topology evidence="2">Multi-pass membrane protein</topology>
    </subcellularLocation>
</comment>
<feature type="transmembrane region" description="Helical" evidence="10">
    <location>
        <begin position="202"/>
        <end position="228"/>
    </location>
</feature>
<keyword evidence="5 10" id="KW-0812">Transmembrane</keyword>
<protein>
    <recommendedName>
        <fullName evidence="4">rhomboid protease</fullName>
        <ecNumber evidence="4">3.4.21.105</ecNumber>
    </recommendedName>
</protein>
<feature type="region of interest" description="Disordered" evidence="9">
    <location>
        <begin position="390"/>
        <end position="450"/>
    </location>
</feature>